<evidence type="ECO:0000313" key="4">
    <source>
        <dbReference type="Proteomes" id="UP000887568"/>
    </source>
</evidence>
<name>A0A913Z7X2_PATMI</name>
<feature type="transmembrane region" description="Helical" evidence="2">
    <location>
        <begin position="134"/>
        <end position="156"/>
    </location>
</feature>
<feature type="transmembrane region" description="Helical" evidence="2">
    <location>
        <begin position="211"/>
        <end position="231"/>
    </location>
</feature>
<feature type="transmembrane region" description="Helical" evidence="2">
    <location>
        <begin position="104"/>
        <end position="122"/>
    </location>
</feature>
<feature type="compositionally biased region" description="Polar residues" evidence="1">
    <location>
        <begin position="330"/>
        <end position="341"/>
    </location>
</feature>
<dbReference type="RefSeq" id="XP_038047822.1">
    <property type="nucleotide sequence ID" value="XM_038191894.1"/>
</dbReference>
<evidence type="ECO:0000313" key="3">
    <source>
        <dbReference type="EnsemblMetazoa" id="XP_038047822.1"/>
    </source>
</evidence>
<dbReference type="GeneID" id="119721938"/>
<keyword evidence="2" id="KW-1133">Transmembrane helix</keyword>
<dbReference type="PANTHER" id="PTHR38553:SF1">
    <property type="entry name" value="G PROTEIN-COUPLED RECEPTOR"/>
    <property type="match status" value="1"/>
</dbReference>
<reference evidence="3" key="1">
    <citation type="submission" date="2022-11" db="UniProtKB">
        <authorList>
            <consortium name="EnsemblMetazoa"/>
        </authorList>
    </citation>
    <scope>IDENTIFICATION</scope>
</reference>
<dbReference type="AlphaFoldDB" id="A0A913Z7X2"/>
<dbReference type="PANTHER" id="PTHR38553">
    <property type="entry name" value="PROTEIN CBG19621"/>
    <property type="match status" value="1"/>
</dbReference>
<feature type="transmembrane region" description="Helical" evidence="2">
    <location>
        <begin position="72"/>
        <end position="92"/>
    </location>
</feature>
<dbReference type="OrthoDB" id="5818871at2759"/>
<proteinExistence type="predicted"/>
<feature type="transmembrane region" description="Helical" evidence="2">
    <location>
        <begin position="168"/>
        <end position="190"/>
    </location>
</feature>
<protein>
    <submittedName>
        <fullName evidence="3">Uncharacterized protein</fullName>
    </submittedName>
</protein>
<dbReference type="OMA" id="IVCHFYL"/>
<dbReference type="Proteomes" id="UP000887568">
    <property type="component" value="Unplaced"/>
</dbReference>
<keyword evidence="2" id="KW-0472">Membrane</keyword>
<feature type="transmembrane region" description="Helical" evidence="2">
    <location>
        <begin position="42"/>
        <end position="60"/>
    </location>
</feature>
<keyword evidence="2" id="KW-0812">Transmembrane</keyword>
<accession>A0A913Z7X2</accession>
<organism evidence="3 4">
    <name type="scientific">Patiria miniata</name>
    <name type="common">Bat star</name>
    <name type="synonym">Asterina miniata</name>
    <dbReference type="NCBI Taxonomy" id="46514"/>
    <lineage>
        <taxon>Eukaryota</taxon>
        <taxon>Metazoa</taxon>
        <taxon>Echinodermata</taxon>
        <taxon>Eleutherozoa</taxon>
        <taxon>Asterozoa</taxon>
        <taxon>Asteroidea</taxon>
        <taxon>Valvatacea</taxon>
        <taxon>Valvatida</taxon>
        <taxon>Asterinidae</taxon>
        <taxon>Patiria</taxon>
    </lineage>
</organism>
<keyword evidence="4" id="KW-1185">Reference proteome</keyword>
<dbReference type="EnsemblMetazoa" id="XM_038191894.1">
    <property type="protein sequence ID" value="XP_038047822.1"/>
    <property type="gene ID" value="LOC119721938"/>
</dbReference>
<feature type="region of interest" description="Disordered" evidence="1">
    <location>
        <begin position="321"/>
        <end position="362"/>
    </location>
</feature>
<feature type="transmembrane region" description="Helical" evidence="2">
    <location>
        <begin position="251"/>
        <end position="276"/>
    </location>
</feature>
<evidence type="ECO:0000256" key="1">
    <source>
        <dbReference type="SAM" id="MobiDB-lite"/>
    </source>
</evidence>
<sequence>MTSTMVPANGISPDPVNTSIHPDVVRQGCFCDFDAIACTRNGILSLFAGVLTILCIYKIVRLHQAYEQYYHQLLVFYCATAECLIVIVHWVYIHYPQMELAAEYMKMLQLLIVCHFYLSRSVRLLRRDYLGMKLVLPVLVFFFAYFSAVAVTAIAVSKDTNMECFDPYWVMMSAAECFLTQLFLLAGILITKKMNEVTTLESARWQQKRNLWSIIIAFELSSLTTMLFDIVNLGLDPWNDSCADIYNRNQVVYSIIYLFLMLFKIVVPIVTLLAVFHPVSRHSNGNQDEFLTSDTQYGAFQPRFTSLGSYRRLYQPGTDDHGIPWVPPSQYASPARRSQSFPKMPSIREEHEPASLSLPVTA</sequence>
<evidence type="ECO:0000256" key="2">
    <source>
        <dbReference type="SAM" id="Phobius"/>
    </source>
</evidence>